<dbReference type="Proteomes" id="UP000548632">
    <property type="component" value="Unassembled WGS sequence"/>
</dbReference>
<feature type="transmembrane region" description="Helical" evidence="1">
    <location>
        <begin position="172"/>
        <end position="194"/>
    </location>
</feature>
<proteinExistence type="predicted"/>
<evidence type="ECO:0000313" key="2">
    <source>
        <dbReference type="EMBL" id="MBB1124849.1"/>
    </source>
</evidence>
<organism evidence="2 3">
    <name type="scientific">Thiospirillum jenense</name>
    <dbReference type="NCBI Taxonomy" id="1653858"/>
    <lineage>
        <taxon>Bacteria</taxon>
        <taxon>Pseudomonadati</taxon>
        <taxon>Pseudomonadota</taxon>
        <taxon>Gammaproteobacteria</taxon>
        <taxon>Chromatiales</taxon>
        <taxon>Chromatiaceae</taxon>
        <taxon>Thiospirillum</taxon>
    </lineage>
</organism>
<keyword evidence="1" id="KW-1133">Transmembrane helix</keyword>
<dbReference type="AlphaFoldDB" id="A0A839HCT7"/>
<accession>A0A839HCT7</accession>
<keyword evidence="1" id="KW-0472">Membrane</keyword>
<evidence type="ECO:0000256" key="1">
    <source>
        <dbReference type="SAM" id="Phobius"/>
    </source>
</evidence>
<reference evidence="2 3" key="1">
    <citation type="journal article" date="2020" name="Arch. Microbiol.">
        <title>The genome sequence of the giant phototrophic gammaproteobacterium Thiospirillum jenense gives insight into its physiological properties and phylogenetic relationships.</title>
        <authorList>
            <person name="Imhoff J.F."/>
            <person name="Meyer T.E."/>
            <person name="Kyndt J.A."/>
        </authorList>
    </citation>
    <scope>NUCLEOTIDE SEQUENCE [LARGE SCALE GENOMIC DNA]</scope>
    <source>
        <strain evidence="2 3">DSM 216</strain>
    </source>
</reference>
<feature type="transmembrane region" description="Helical" evidence="1">
    <location>
        <begin position="66"/>
        <end position="87"/>
    </location>
</feature>
<dbReference type="RefSeq" id="WP_182581954.1">
    <property type="nucleotide sequence ID" value="NZ_JABVCQ010000002.1"/>
</dbReference>
<dbReference type="EMBL" id="JABVCQ010000002">
    <property type="protein sequence ID" value="MBB1124849.1"/>
    <property type="molecule type" value="Genomic_DNA"/>
</dbReference>
<feature type="transmembrane region" description="Helical" evidence="1">
    <location>
        <begin position="34"/>
        <end position="54"/>
    </location>
</feature>
<name>A0A839HCT7_9GAMM</name>
<keyword evidence="1" id="KW-0812">Transmembrane</keyword>
<protein>
    <submittedName>
        <fullName evidence="2">Uncharacterized protein</fullName>
    </submittedName>
</protein>
<gene>
    <name evidence="2" type="ORF">HUK38_01210</name>
</gene>
<sequence length="196" mass="21797">MANDTASEQHTSLTATLNKLLKVARVAQHVAERLLIRVGQLLILSILAAAWLSYDLMQTWQLQLSTGLWLFVLLEILPLLLLGKIYLSLQTVIDLPAQILDIISGMKDKTAELSQHVRDRFVEQNTDNHNKKSAWSDLFSMSKTLVEIKFLGDDAAEIMPIVGEILFMTSPLFLIVFGLGATITILLFIVALIVGL</sequence>
<keyword evidence="3" id="KW-1185">Reference proteome</keyword>
<comment type="caution">
    <text evidence="2">The sequence shown here is derived from an EMBL/GenBank/DDBJ whole genome shotgun (WGS) entry which is preliminary data.</text>
</comment>
<evidence type="ECO:0000313" key="3">
    <source>
        <dbReference type="Proteomes" id="UP000548632"/>
    </source>
</evidence>